<dbReference type="KEGG" id="lcd:clem_11515"/>
<dbReference type="Proteomes" id="UP000201728">
    <property type="component" value="Chromosome"/>
</dbReference>
<dbReference type="OrthoDB" id="5645847at2"/>
<dbReference type="EMBL" id="CP016397">
    <property type="protein sequence ID" value="ASQ46840.1"/>
    <property type="molecule type" value="Genomic_DNA"/>
</dbReference>
<gene>
    <name evidence="2" type="ORF">clem_11515</name>
</gene>
<feature type="transmembrane region" description="Helical" evidence="1">
    <location>
        <begin position="42"/>
        <end position="63"/>
    </location>
</feature>
<name>A0A222P4Q8_9GAMM</name>
<keyword evidence="1" id="KW-1133">Transmembrane helix</keyword>
<evidence type="ECO:0000313" key="2">
    <source>
        <dbReference type="EMBL" id="ASQ46840.1"/>
    </source>
</evidence>
<protein>
    <submittedName>
        <fullName evidence="2">Uncharacterized protein</fullName>
    </submittedName>
</protein>
<keyword evidence="1" id="KW-0812">Transmembrane</keyword>
<proteinExistence type="predicted"/>
<accession>A0A222P4Q8</accession>
<feature type="transmembrane region" description="Helical" evidence="1">
    <location>
        <begin position="84"/>
        <end position="105"/>
    </location>
</feature>
<sequence length="133" mass="13928">MSQLKFAIFFILLLLPELWGAVAAPQALGNISTNITDSFTSVARLITALSYIGGLAFSIVAIIKFKQHKDNPTQIPIGQPLGQACIAAILLFLPSFLGFVGGTLFGTDARTSGPTGQVYCSNTAAVYSAASCN</sequence>
<evidence type="ECO:0000313" key="3">
    <source>
        <dbReference type="Proteomes" id="UP000201728"/>
    </source>
</evidence>
<dbReference type="RefSeq" id="WP_094091660.1">
    <property type="nucleotide sequence ID" value="NZ_CP016397.1"/>
</dbReference>
<dbReference type="AlphaFoldDB" id="A0A222P4Q8"/>
<keyword evidence="3" id="KW-1185">Reference proteome</keyword>
<organism evidence="2 3">
    <name type="scientific">Legionella clemsonensis</name>
    <dbReference type="NCBI Taxonomy" id="1867846"/>
    <lineage>
        <taxon>Bacteria</taxon>
        <taxon>Pseudomonadati</taxon>
        <taxon>Pseudomonadota</taxon>
        <taxon>Gammaproteobacteria</taxon>
        <taxon>Legionellales</taxon>
        <taxon>Legionellaceae</taxon>
        <taxon>Legionella</taxon>
    </lineage>
</organism>
<keyword evidence="1" id="KW-0472">Membrane</keyword>
<evidence type="ECO:0000256" key="1">
    <source>
        <dbReference type="SAM" id="Phobius"/>
    </source>
</evidence>
<reference evidence="3" key="1">
    <citation type="submission" date="2016-07" db="EMBL/GenBank/DDBJ databases">
        <authorList>
            <person name="Florea S."/>
            <person name="Webb J.S."/>
            <person name="Jaromczyk J."/>
            <person name="Schardl C.L."/>
        </authorList>
    </citation>
    <scope>NUCLEOTIDE SEQUENCE [LARGE SCALE GENOMIC DNA]</scope>
    <source>
        <strain evidence="3">CDC-D5610</strain>
    </source>
</reference>